<protein>
    <submittedName>
        <fullName evidence="2">Uncharacterized protein</fullName>
    </submittedName>
</protein>
<organism evidence="2 3">
    <name type="scientific">Vigna mungo</name>
    <name type="common">Black gram</name>
    <name type="synonym">Phaseolus mungo</name>
    <dbReference type="NCBI Taxonomy" id="3915"/>
    <lineage>
        <taxon>Eukaryota</taxon>
        <taxon>Viridiplantae</taxon>
        <taxon>Streptophyta</taxon>
        <taxon>Embryophyta</taxon>
        <taxon>Tracheophyta</taxon>
        <taxon>Spermatophyta</taxon>
        <taxon>Magnoliopsida</taxon>
        <taxon>eudicotyledons</taxon>
        <taxon>Gunneridae</taxon>
        <taxon>Pentapetalae</taxon>
        <taxon>rosids</taxon>
        <taxon>fabids</taxon>
        <taxon>Fabales</taxon>
        <taxon>Fabaceae</taxon>
        <taxon>Papilionoideae</taxon>
        <taxon>50 kb inversion clade</taxon>
        <taxon>NPAAA clade</taxon>
        <taxon>indigoferoid/millettioid clade</taxon>
        <taxon>Phaseoleae</taxon>
        <taxon>Vigna</taxon>
    </lineage>
</organism>
<dbReference type="SUPFAM" id="SSF116742">
    <property type="entry name" value="eIF2alpha middle domain-like"/>
    <property type="match status" value="1"/>
</dbReference>
<dbReference type="GO" id="GO:0003723">
    <property type="term" value="F:RNA binding"/>
    <property type="evidence" value="ECO:0007669"/>
    <property type="project" value="InterPro"/>
</dbReference>
<dbReference type="AlphaFoldDB" id="A0AAQ3P5D7"/>
<keyword evidence="3" id="KW-1185">Reference proteome</keyword>
<evidence type="ECO:0000313" key="2">
    <source>
        <dbReference type="EMBL" id="WVZ21785.1"/>
    </source>
</evidence>
<name>A0AAQ3P5D7_VIGMU</name>
<keyword evidence="1" id="KW-0648">Protein biosynthesis</keyword>
<gene>
    <name evidence="2" type="ORF">V8G54_000329</name>
</gene>
<dbReference type="InterPro" id="IPR024054">
    <property type="entry name" value="TIF2_asu_middle_sf"/>
</dbReference>
<dbReference type="GO" id="GO:0043022">
    <property type="term" value="F:ribosome binding"/>
    <property type="evidence" value="ECO:0007669"/>
    <property type="project" value="TreeGrafter"/>
</dbReference>
<accession>A0AAQ3P5D7</accession>
<reference evidence="2 3" key="1">
    <citation type="journal article" date="2023" name="Life. Sci Alliance">
        <title>Evolutionary insights into 3D genome organization and epigenetic landscape of Vigna mungo.</title>
        <authorList>
            <person name="Junaid A."/>
            <person name="Singh B."/>
            <person name="Bhatia S."/>
        </authorList>
    </citation>
    <scope>NUCLEOTIDE SEQUENCE [LARGE SCALE GENOMIC DNA]</scope>
    <source>
        <strain evidence="2">Urdbean</strain>
    </source>
</reference>
<evidence type="ECO:0000256" key="1">
    <source>
        <dbReference type="ARBA" id="ARBA00022917"/>
    </source>
</evidence>
<dbReference type="GO" id="GO:0005850">
    <property type="term" value="C:eukaryotic translation initiation factor 2 complex"/>
    <property type="evidence" value="ECO:0007669"/>
    <property type="project" value="TreeGrafter"/>
</dbReference>
<dbReference type="Gene3D" id="1.10.150.190">
    <property type="entry name" value="Translation initiation factor 2, subunit 1, domain 2"/>
    <property type="match status" value="1"/>
</dbReference>
<dbReference type="PANTHER" id="PTHR10602">
    <property type="entry name" value="EUKARYOTIC TRANSLATION INITIATION FACTOR 2 SUBUNIT 1"/>
    <property type="match status" value="1"/>
</dbReference>
<dbReference type="GO" id="GO:0033290">
    <property type="term" value="C:eukaryotic 48S preinitiation complex"/>
    <property type="evidence" value="ECO:0007669"/>
    <property type="project" value="TreeGrafter"/>
</dbReference>
<dbReference type="InterPro" id="IPR011488">
    <property type="entry name" value="TIF_2_asu"/>
</dbReference>
<dbReference type="EMBL" id="CP144700">
    <property type="protein sequence ID" value="WVZ21785.1"/>
    <property type="molecule type" value="Genomic_DNA"/>
</dbReference>
<dbReference type="GO" id="GO:0003743">
    <property type="term" value="F:translation initiation factor activity"/>
    <property type="evidence" value="ECO:0007669"/>
    <property type="project" value="InterPro"/>
</dbReference>
<sequence length="191" mass="21837">MGSYVECCMYEVRYPEVEVAVMIQVGRIEPIIVLRVDKEKCYIDIRERRVYEEDMQTCKERYNKSKLVHSIMCRIAEILNIDLEELYVHIGGHAFELSFSLSRTEVVVVLEHVSNLNEKSPLSNPNLKSPLSNAEKTFSIERTEALGSVFPNCGCAQQTLLEIPISETVGWFLLTGRDNVELRFPSGLGKY</sequence>
<dbReference type="Proteomes" id="UP001374535">
    <property type="component" value="Chromosome 1"/>
</dbReference>
<evidence type="ECO:0000313" key="3">
    <source>
        <dbReference type="Proteomes" id="UP001374535"/>
    </source>
</evidence>
<proteinExistence type="predicted"/>
<dbReference type="PANTHER" id="PTHR10602:SF0">
    <property type="entry name" value="EUKARYOTIC TRANSLATION INITIATION FACTOR 2 SUBUNIT 1"/>
    <property type="match status" value="1"/>
</dbReference>